<keyword evidence="1" id="KW-0812">Transmembrane</keyword>
<gene>
    <name evidence="2" type="ORF">EOD42_23865</name>
</gene>
<feature type="transmembrane region" description="Helical" evidence="1">
    <location>
        <begin position="31"/>
        <end position="55"/>
    </location>
</feature>
<feature type="transmembrane region" description="Helical" evidence="1">
    <location>
        <begin position="307"/>
        <end position="325"/>
    </location>
</feature>
<dbReference type="InterPro" id="IPR014550">
    <property type="entry name" value="UCP028704_OpgC"/>
</dbReference>
<feature type="transmembrane region" description="Helical" evidence="1">
    <location>
        <begin position="268"/>
        <end position="286"/>
    </location>
</feature>
<dbReference type="Pfam" id="PF10129">
    <property type="entry name" value="OpgC_C"/>
    <property type="match status" value="1"/>
</dbReference>
<dbReference type="EMBL" id="SACL01000014">
    <property type="protein sequence ID" value="RVT90071.1"/>
    <property type="molecule type" value="Genomic_DNA"/>
</dbReference>
<evidence type="ECO:0000313" key="2">
    <source>
        <dbReference type="EMBL" id="RVT90071.1"/>
    </source>
</evidence>
<accession>A0A437LXF1</accession>
<keyword evidence="1" id="KW-0472">Membrane</keyword>
<proteinExistence type="predicted"/>
<dbReference type="AlphaFoldDB" id="A0A437LXF1"/>
<organism evidence="2 3">
    <name type="scientific">Rhodovarius crocodyli</name>
    <dbReference type="NCBI Taxonomy" id="1979269"/>
    <lineage>
        <taxon>Bacteria</taxon>
        <taxon>Pseudomonadati</taxon>
        <taxon>Pseudomonadota</taxon>
        <taxon>Alphaproteobacteria</taxon>
        <taxon>Acetobacterales</taxon>
        <taxon>Roseomonadaceae</taxon>
        <taxon>Rhodovarius</taxon>
    </lineage>
</organism>
<feature type="transmembrane region" description="Helical" evidence="1">
    <location>
        <begin position="182"/>
        <end position="203"/>
    </location>
</feature>
<dbReference type="RefSeq" id="WP_127790115.1">
    <property type="nucleotide sequence ID" value="NZ_SACL01000014.1"/>
</dbReference>
<dbReference type="PANTHER" id="PTHR38592">
    <property type="entry name" value="BLL4819 PROTEIN"/>
    <property type="match status" value="1"/>
</dbReference>
<dbReference type="OrthoDB" id="9775975at2"/>
<name>A0A437LXF1_9PROT</name>
<evidence type="ECO:0000256" key="1">
    <source>
        <dbReference type="SAM" id="Phobius"/>
    </source>
</evidence>
<evidence type="ECO:0008006" key="4">
    <source>
        <dbReference type="Google" id="ProtNLM"/>
    </source>
</evidence>
<feature type="transmembrane region" description="Helical" evidence="1">
    <location>
        <begin position="237"/>
        <end position="262"/>
    </location>
</feature>
<feature type="transmembrane region" description="Helical" evidence="1">
    <location>
        <begin position="61"/>
        <end position="78"/>
    </location>
</feature>
<feature type="transmembrane region" description="Helical" evidence="1">
    <location>
        <begin position="209"/>
        <end position="225"/>
    </location>
</feature>
<dbReference type="Proteomes" id="UP000282957">
    <property type="component" value="Unassembled WGS sequence"/>
</dbReference>
<keyword evidence="3" id="KW-1185">Reference proteome</keyword>
<protein>
    <recommendedName>
        <fullName evidence="4">OpgC domain-containing protein</fullName>
    </recommendedName>
</protein>
<reference evidence="2 3" key="1">
    <citation type="submission" date="2019-01" db="EMBL/GenBank/DDBJ databases">
        <authorList>
            <person name="Chen W.-M."/>
        </authorList>
    </citation>
    <scope>NUCLEOTIDE SEQUENCE [LARGE SCALE GENOMIC DNA]</scope>
    <source>
        <strain evidence="2 3">CCP-6</strain>
    </source>
</reference>
<evidence type="ECO:0000313" key="3">
    <source>
        <dbReference type="Proteomes" id="UP000282957"/>
    </source>
</evidence>
<feature type="transmembrane region" description="Helical" evidence="1">
    <location>
        <begin position="331"/>
        <end position="348"/>
    </location>
</feature>
<comment type="caution">
    <text evidence="2">The sequence shown here is derived from an EMBL/GenBank/DDBJ whole genome shotgun (WGS) entry which is preliminary data.</text>
</comment>
<sequence length="376" mass="39659">MSAAPLMPPPPMPPPLKPPGRDARLDAIRGWLQLSIFASHIAGGFVGGWLIHAAWGVSDSSEQFVFLSGFGLGSVFLYKQARQGFAAACRDMAVRFARLWRMHLVVFLGFGAMVTAGAAWLGTPGWDYAMRHPVLAALGGTLLVYQPPFMGILPMFLIGMAALLPFLWLVARFEARALLMPAALYVAAQLLPADLPALGGTSFAFSPPGWVPLFLLGAWFGRRVLFTGRAVTADRRLVAGALAIVALGTVLKVTGTLPGWLVGKEQLAPLRALHALSLAYLVAALVPRAAAWTGTRLSAALGMIGRHSLPVFSLGLFLSWLGSVAVARNPLLEVIVVPAGAFILWALARSLDARRLGAGAPAAAPHMLATGKGPSA</sequence>
<feature type="transmembrane region" description="Helical" evidence="1">
    <location>
        <begin position="99"/>
        <end position="121"/>
    </location>
</feature>
<keyword evidence="1" id="KW-1133">Transmembrane helix</keyword>
<dbReference type="PANTHER" id="PTHR38592:SF3">
    <property type="entry name" value="BLL4819 PROTEIN"/>
    <property type="match status" value="1"/>
</dbReference>
<feature type="transmembrane region" description="Helical" evidence="1">
    <location>
        <begin position="149"/>
        <end position="170"/>
    </location>
</feature>